<dbReference type="EC" id="2.3.2.27" evidence="5"/>
<keyword evidence="7 16" id="KW-0812">Transmembrane</keyword>
<evidence type="ECO:0000256" key="3">
    <source>
        <dbReference type="ARBA" id="ARBA00004906"/>
    </source>
</evidence>
<dbReference type="Gene3D" id="3.30.40.10">
    <property type="entry name" value="Zinc/RING finger domain, C3HC4 (zinc finger)"/>
    <property type="match status" value="1"/>
</dbReference>
<gene>
    <name evidence="18" type="ORF">BCR32DRAFT_198081</name>
</gene>
<dbReference type="GO" id="GO:0061630">
    <property type="term" value="F:ubiquitin protein ligase activity"/>
    <property type="evidence" value="ECO:0007669"/>
    <property type="project" value="UniProtKB-EC"/>
</dbReference>
<keyword evidence="12" id="KW-0862">Zinc</keyword>
<dbReference type="STRING" id="1754192.A0A1Y1XNL0"/>
<evidence type="ECO:0000259" key="17">
    <source>
        <dbReference type="PROSITE" id="PS50089"/>
    </source>
</evidence>
<dbReference type="OrthoDB" id="7759664at2759"/>
<dbReference type="PANTHER" id="PTHR22763">
    <property type="entry name" value="RING ZINC FINGER PROTEIN"/>
    <property type="match status" value="1"/>
</dbReference>
<dbReference type="InterPro" id="IPR013083">
    <property type="entry name" value="Znf_RING/FYVE/PHD"/>
</dbReference>
<dbReference type="InterPro" id="IPR050731">
    <property type="entry name" value="HRD1_E3_ubiq-ligases"/>
</dbReference>
<evidence type="ECO:0000313" key="19">
    <source>
        <dbReference type="Proteomes" id="UP000193944"/>
    </source>
</evidence>
<feature type="transmembrane region" description="Helical" evidence="16">
    <location>
        <begin position="102"/>
        <end position="119"/>
    </location>
</feature>
<dbReference type="InterPro" id="IPR024766">
    <property type="entry name" value="Znf_RING_H2"/>
</dbReference>
<keyword evidence="11" id="KW-0256">Endoplasmic reticulum</keyword>
<reference evidence="18 19" key="2">
    <citation type="submission" date="2016-08" db="EMBL/GenBank/DDBJ databases">
        <title>Pervasive Adenine N6-methylation of Active Genes in Fungi.</title>
        <authorList>
            <consortium name="DOE Joint Genome Institute"/>
            <person name="Mondo S.J."/>
            <person name="Dannebaum R.O."/>
            <person name="Kuo R.C."/>
            <person name="Labutti K."/>
            <person name="Haridas S."/>
            <person name="Kuo A."/>
            <person name="Salamov A."/>
            <person name="Ahrendt S.R."/>
            <person name="Lipzen A."/>
            <person name="Sullivan W."/>
            <person name="Andreopoulos W.B."/>
            <person name="Clum A."/>
            <person name="Lindquist E."/>
            <person name="Daum C."/>
            <person name="Ramamoorthy G.K."/>
            <person name="Gryganskyi A."/>
            <person name="Culley D."/>
            <person name="Magnuson J.K."/>
            <person name="James T.Y."/>
            <person name="O'Malley M.A."/>
            <person name="Stajich J.E."/>
            <person name="Spatafora J.W."/>
            <person name="Visel A."/>
            <person name="Grigoriev I.V."/>
        </authorList>
    </citation>
    <scope>NUCLEOTIDE SEQUENCE [LARGE SCALE GENOMIC DNA]</scope>
    <source>
        <strain evidence="18 19">S4</strain>
    </source>
</reference>
<evidence type="ECO:0000256" key="14">
    <source>
        <dbReference type="ARBA" id="ARBA00023136"/>
    </source>
</evidence>
<feature type="transmembrane region" description="Helical" evidence="16">
    <location>
        <begin position="140"/>
        <end position="159"/>
    </location>
</feature>
<feature type="transmembrane region" description="Helical" evidence="16">
    <location>
        <begin position="165"/>
        <end position="189"/>
    </location>
</feature>
<evidence type="ECO:0000256" key="13">
    <source>
        <dbReference type="ARBA" id="ARBA00022989"/>
    </source>
</evidence>
<dbReference type="GO" id="GO:0043161">
    <property type="term" value="P:proteasome-mediated ubiquitin-dependent protein catabolic process"/>
    <property type="evidence" value="ECO:0007669"/>
    <property type="project" value="TreeGrafter"/>
</dbReference>
<feature type="transmembrane region" description="Helical" evidence="16">
    <location>
        <begin position="210"/>
        <end position="234"/>
    </location>
</feature>
<dbReference type="Pfam" id="PF12678">
    <property type="entry name" value="zf-rbx1"/>
    <property type="match status" value="1"/>
</dbReference>
<dbReference type="InterPro" id="IPR058051">
    <property type="entry name" value="Znf_RING_synoviolin"/>
</dbReference>
<dbReference type="PROSITE" id="PS50089">
    <property type="entry name" value="ZF_RING_2"/>
    <property type="match status" value="1"/>
</dbReference>
<evidence type="ECO:0000256" key="16">
    <source>
        <dbReference type="SAM" id="Phobius"/>
    </source>
</evidence>
<name>A0A1Y1XNL0_9FUNG</name>
<evidence type="ECO:0000256" key="12">
    <source>
        <dbReference type="ARBA" id="ARBA00022833"/>
    </source>
</evidence>
<keyword evidence="8" id="KW-0479">Metal-binding</keyword>
<dbReference type="Pfam" id="PF25563">
    <property type="entry name" value="TPR_SYVN1_N"/>
    <property type="match status" value="1"/>
</dbReference>
<protein>
    <recommendedName>
        <fullName evidence="5">RING-type E3 ubiquitin transferase</fullName>
        <ecNumber evidence="5">2.3.2.27</ecNumber>
    </recommendedName>
</protein>
<keyword evidence="6" id="KW-0808">Transferase</keyword>
<dbReference type="PANTHER" id="PTHR22763:SF184">
    <property type="entry name" value="E3 UBIQUITIN-PROTEIN LIGASE SYNOVIOLIN"/>
    <property type="match status" value="1"/>
</dbReference>
<evidence type="ECO:0000256" key="11">
    <source>
        <dbReference type="ARBA" id="ARBA00022824"/>
    </source>
</evidence>
<keyword evidence="14 16" id="KW-0472">Membrane</keyword>
<comment type="caution">
    <text evidence="18">The sequence shown here is derived from an EMBL/GenBank/DDBJ whole genome shotgun (WGS) entry which is preliminary data.</text>
</comment>
<dbReference type="SUPFAM" id="SSF57850">
    <property type="entry name" value="RING/U-box"/>
    <property type="match status" value="1"/>
</dbReference>
<dbReference type="Proteomes" id="UP000193944">
    <property type="component" value="Unassembled WGS sequence"/>
</dbReference>
<feature type="transmembrane region" description="Helical" evidence="16">
    <location>
        <begin position="40"/>
        <end position="60"/>
    </location>
</feature>
<dbReference type="SMART" id="SM00184">
    <property type="entry name" value="RING"/>
    <property type="match status" value="1"/>
</dbReference>
<dbReference type="InterPro" id="IPR001841">
    <property type="entry name" value="Znf_RING"/>
</dbReference>
<evidence type="ECO:0000256" key="6">
    <source>
        <dbReference type="ARBA" id="ARBA00022679"/>
    </source>
</evidence>
<evidence type="ECO:0000256" key="5">
    <source>
        <dbReference type="ARBA" id="ARBA00012483"/>
    </source>
</evidence>
<evidence type="ECO:0000313" key="18">
    <source>
        <dbReference type="EMBL" id="ORX87338.1"/>
    </source>
</evidence>
<organism evidence="18 19">
    <name type="scientific">Anaeromyces robustus</name>
    <dbReference type="NCBI Taxonomy" id="1754192"/>
    <lineage>
        <taxon>Eukaryota</taxon>
        <taxon>Fungi</taxon>
        <taxon>Fungi incertae sedis</taxon>
        <taxon>Chytridiomycota</taxon>
        <taxon>Chytridiomycota incertae sedis</taxon>
        <taxon>Neocallimastigomycetes</taxon>
        <taxon>Neocallimastigales</taxon>
        <taxon>Neocallimastigaceae</taxon>
        <taxon>Anaeromyces</taxon>
    </lineage>
</organism>
<evidence type="ECO:0000256" key="15">
    <source>
        <dbReference type="PROSITE-ProRule" id="PRU00175"/>
    </source>
</evidence>
<dbReference type="InterPro" id="IPR057992">
    <property type="entry name" value="TPR_SYVN1_N"/>
</dbReference>
<evidence type="ECO:0000256" key="4">
    <source>
        <dbReference type="ARBA" id="ARBA00010089"/>
    </source>
</evidence>
<comment type="subcellular location">
    <subcellularLocation>
        <location evidence="2">Endoplasmic reticulum membrane</location>
        <topology evidence="2">Multi-pass membrane protein</topology>
    </subcellularLocation>
</comment>
<evidence type="ECO:0000256" key="10">
    <source>
        <dbReference type="ARBA" id="ARBA00022786"/>
    </source>
</evidence>
<keyword evidence="19" id="KW-1185">Reference proteome</keyword>
<sequence length="336" mass="39796">MRLALFGVVSTVLTIYTLINAYIQRGQFFSTCIYISHSNASILVLFSMAIYVFIVVCKIIQKIFFGPLRAIEIEHLYERSWYAVTELCLALTVFRGEFSAKFALLLTVLIIMKIFHWLMQDRIDFMEQGINQSWLFHIRICSVIIILLLLDTILLTWTLDYTLKFGISMVIVLGFEYTILWSNALTGLLKYILHSIDLRRENPWENKSMYIFYIDLVREFFVLVCYVIFFAVIVHRYGLPLHLIRDLYVTFRSFIQHCRDLIHYKKATRNMNERYPNATLEDLTENDNICIICREEMTIQEDNNSSDVPKKLRCGHIFHLRCLKSWLERQQSCPTW</sequence>
<dbReference type="EMBL" id="MCFG01000010">
    <property type="protein sequence ID" value="ORX87338.1"/>
    <property type="molecule type" value="Genomic_DNA"/>
</dbReference>
<evidence type="ECO:0000256" key="9">
    <source>
        <dbReference type="ARBA" id="ARBA00022771"/>
    </source>
</evidence>
<evidence type="ECO:0000256" key="7">
    <source>
        <dbReference type="ARBA" id="ARBA00022692"/>
    </source>
</evidence>
<comment type="pathway">
    <text evidence="3">Protein modification; protein ubiquitination.</text>
</comment>
<proteinExistence type="inferred from homology"/>
<dbReference type="AlphaFoldDB" id="A0A1Y1XNL0"/>
<evidence type="ECO:0000256" key="8">
    <source>
        <dbReference type="ARBA" id="ARBA00022723"/>
    </source>
</evidence>
<dbReference type="GO" id="GO:0036503">
    <property type="term" value="P:ERAD pathway"/>
    <property type="evidence" value="ECO:0007669"/>
    <property type="project" value="TreeGrafter"/>
</dbReference>
<accession>A0A1Y1XNL0</accession>
<evidence type="ECO:0000256" key="2">
    <source>
        <dbReference type="ARBA" id="ARBA00004477"/>
    </source>
</evidence>
<comment type="similarity">
    <text evidence="4">Belongs to the HRD1 family.</text>
</comment>
<dbReference type="CDD" id="cd16479">
    <property type="entry name" value="RING-H2_synoviolin"/>
    <property type="match status" value="1"/>
</dbReference>
<dbReference type="GO" id="GO:0008270">
    <property type="term" value="F:zinc ion binding"/>
    <property type="evidence" value="ECO:0007669"/>
    <property type="project" value="UniProtKB-KW"/>
</dbReference>
<keyword evidence="13 16" id="KW-1133">Transmembrane helix</keyword>
<feature type="domain" description="RING-type" evidence="17">
    <location>
        <begin position="290"/>
        <end position="334"/>
    </location>
</feature>
<keyword evidence="9 15" id="KW-0863">Zinc-finger</keyword>
<evidence type="ECO:0000256" key="1">
    <source>
        <dbReference type="ARBA" id="ARBA00000900"/>
    </source>
</evidence>
<dbReference type="GO" id="GO:0005789">
    <property type="term" value="C:endoplasmic reticulum membrane"/>
    <property type="evidence" value="ECO:0007669"/>
    <property type="project" value="UniProtKB-SubCell"/>
</dbReference>
<comment type="catalytic activity">
    <reaction evidence="1">
        <text>S-ubiquitinyl-[E2 ubiquitin-conjugating enzyme]-L-cysteine + [acceptor protein]-L-lysine = [E2 ubiquitin-conjugating enzyme]-L-cysteine + N(6)-ubiquitinyl-[acceptor protein]-L-lysine.</text>
        <dbReference type="EC" id="2.3.2.27"/>
    </reaction>
</comment>
<reference evidence="18 19" key="1">
    <citation type="submission" date="2016-08" db="EMBL/GenBank/DDBJ databases">
        <title>A Parts List for Fungal Cellulosomes Revealed by Comparative Genomics.</title>
        <authorList>
            <consortium name="DOE Joint Genome Institute"/>
            <person name="Haitjema C.H."/>
            <person name="Gilmore S.P."/>
            <person name="Henske J.K."/>
            <person name="Solomon K.V."/>
            <person name="De Groot R."/>
            <person name="Kuo A."/>
            <person name="Mondo S.J."/>
            <person name="Salamov A.A."/>
            <person name="Labutti K."/>
            <person name="Zhao Z."/>
            <person name="Chiniquy J."/>
            <person name="Barry K."/>
            <person name="Brewer H.M."/>
            <person name="Purvine S.O."/>
            <person name="Wright A.T."/>
            <person name="Boxma B."/>
            <person name="Van Alen T."/>
            <person name="Hackstein J.H."/>
            <person name="Baker S.E."/>
            <person name="Grigoriev I.V."/>
            <person name="O'Malley M.A."/>
        </authorList>
    </citation>
    <scope>NUCLEOTIDE SEQUENCE [LARGE SCALE GENOMIC DNA]</scope>
    <source>
        <strain evidence="18 19">S4</strain>
    </source>
</reference>
<keyword evidence="10" id="KW-0833">Ubl conjugation pathway</keyword>